<dbReference type="Proteomes" id="UP000677457">
    <property type="component" value="Unassembled WGS sequence"/>
</dbReference>
<comment type="caution">
    <text evidence="2">The sequence shown here is derived from an EMBL/GenBank/DDBJ whole genome shotgun (WGS) entry which is preliminary data.</text>
</comment>
<evidence type="ECO:0000313" key="1">
    <source>
        <dbReference type="EMBL" id="GIM86666.1"/>
    </source>
</evidence>
<dbReference type="EMBL" id="BOQM01000026">
    <property type="protein sequence ID" value="GIM86666.1"/>
    <property type="molecule type" value="Genomic_DNA"/>
</dbReference>
<dbReference type="AlphaFoldDB" id="A0A542XQE8"/>
<proteinExistence type="predicted"/>
<keyword evidence="4" id="KW-1185">Reference proteome</keyword>
<reference evidence="1 4" key="2">
    <citation type="submission" date="2021-03" db="EMBL/GenBank/DDBJ databases">
        <title>Whole genome shotgun sequence of Salinispora arenicola NBRC 105043.</title>
        <authorList>
            <person name="Komaki H."/>
            <person name="Tamura T."/>
        </authorList>
    </citation>
    <scope>NUCLEOTIDE SEQUENCE [LARGE SCALE GENOMIC DNA]</scope>
    <source>
        <strain evidence="1 4">NBRC 105043</strain>
    </source>
</reference>
<dbReference type="GeneID" id="93772466"/>
<evidence type="ECO:0000313" key="3">
    <source>
        <dbReference type="Proteomes" id="UP000315983"/>
    </source>
</evidence>
<name>A0A542XQE8_SALAC</name>
<sequence>MTDTPTLPPTDVPPPTQLRALDFLLGHTRCVGETPADGSAPTVMHMYGELTLGGHYLNVDVAWPGTMSGRWIFGWNPIDELINVYYVADSGTQGTATSAGWQDGELTVTGSYAVVEVGGHRMVRDVFRRVDDGHFVINSFVRSSDDERWTPLDVYDCHRV</sequence>
<protein>
    <submittedName>
        <fullName evidence="2">Uncharacterized protein DUF1579</fullName>
    </submittedName>
</protein>
<evidence type="ECO:0000313" key="4">
    <source>
        <dbReference type="Proteomes" id="UP000677457"/>
    </source>
</evidence>
<dbReference type="OMA" id="HGHAYEM"/>
<accession>A0A542XQE8</accession>
<dbReference type="Proteomes" id="UP000315983">
    <property type="component" value="Unassembled WGS sequence"/>
</dbReference>
<reference evidence="2 3" key="1">
    <citation type="submission" date="2019-06" db="EMBL/GenBank/DDBJ databases">
        <title>Sequencing the genomes of 1000 actinobacteria strains.</title>
        <authorList>
            <person name="Klenk H.-P."/>
        </authorList>
    </citation>
    <scope>NUCLEOTIDE SEQUENCE [LARGE SCALE GENOMIC DNA]</scope>
    <source>
        <strain evidence="2 3">DSM 44819</strain>
    </source>
</reference>
<gene>
    <name evidence="2" type="ORF">FB564_3254</name>
    <name evidence="1" type="ORF">Sar04_34020</name>
</gene>
<dbReference type="RefSeq" id="WP_012183255.1">
    <property type="nucleotide sequence ID" value="NZ_BOQM01000026.1"/>
</dbReference>
<organism evidence="2 3">
    <name type="scientific">Salinispora arenicola</name>
    <dbReference type="NCBI Taxonomy" id="168697"/>
    <lineage>
        <taxon>Bacteria</taxon>
        <taxon>Bacillati</taxon>
        <taxon>Actinomycetota</taxon>
        <taxon>Actinomycetes</taxon>
        <taxon>Micromonosporales</taxon>
        <taxon>Micromonosporaceae</taxon>
        <taxon>Salinispora</taxon>
    </lineage>
</organism>
<evidence type="ECO:0000313" key="2">
    <source>
        <dbReference type="EMBL" id="TQL38078.1"/>
    </source>
</evidence>
<dbReference type="EMBL" id="VFOL01000001">
    <property type="protein sequence ID" value="TQL38078.1"/>
    <property type="molecule type" value="Genomic_DNA"/>
</dbReference>